<dbReference type="RefSeq" id="WP_072708713.1">
    <property type="nucleotide sequence ID" value="NZ_FRCF01000002.1"/>
</dbReference>
<keyword evidence="3" id="KW-1185">Reference proteome</keyword>
<gene>
    <name evidence="2" type="ORF">SAMN02745189_00912</name>
</gene>
<evidence type="ECO:0000259" key="1">
    <source>
        <dbReference type="SMART" id="SM00834"/>
    </source>
</evidence>
<dbReference type="EMBL" id="FRCF01000002">
    <property type="protein sequence ID" value="SHL71539.1"/>
    <property type="molecule type" value="Genomic_DNA"/>
</dbReference>
<dbReference type="STRING" id="1123231.SAMN02745189_00912"/>
<accession>A0A1M7CXI3</accession>
<dbReference type="AlphaFoldDB" id="A0A1M7CXI3"/>
<dbReference type="SUPFAM" id="SSF144206">
    <property type="entry name" value="NOB1 zinc finger-like"/>
    <property type="match status" value="1"/>
</dbReference>
<organism evidence="2 3">
    <name type="scientific">Lacicoccus alkaliphilus DSM 16010</name>
    <dbReference type="NCBI Taxonomy" id="1123231"/>
    <lineage>
        <taxon>Bacteria</taxon>
        <taxon>Bacillati</taxon>
        <taxon>Bacillota</taxon>
        <taxon>Bacilli</taxon>
        <taxon>Bacillales</taxon>
        <taxon>Salinicoccaceae</taxon>
        <taxon>Lacicoccus</taxon>
    </lineage>
</organism>
<dbReference type="SMART" id="SM00834">
    <property type="entry name" value="CxxC_CXXC_SSSS"/>
    <property type="match status" value="1"/>
</dbReference>
<evidence type="ECO:0000313" key="2">
    <source>
        <dbReference type="EMBL" id="SHL71539.1"/>
    </source>
</evidence>
<dbReference type="InterPro" id="IPR013429">
    <property type="entry name" value="Regulatory_FmdB_Zinc_ribbon"/>
</dbReference>
<reference evidence="2 3" key="1">
    <citation type="submission" date="2016-11" db="EMBL/GenBank/DDBJ databases">
        <authorList>
            <person name="Jaros S."/>
            <person name="Januszkiewicz K."/>
            <person name="Wedrychowicz H."/>
        </authorList>
    </citation>
    <scope>NUCLEOTIDE SEQUENCE [LARGE SCALE GENOMIC DNA]</scope>
    <source>
        <strain evidence="2 3">DSM 16010</strain>
    </source>
</reference>
<dbReference type="OrthoDB" id="9813321at2"/>
<dbReference type="Proteomes" id="UP000184206">
    <property type="component" value="Unassembled WGS sequence"/>
</dbReference>
<evidence type="ECO:0000313" key="3">
    <source>
        <dbReference type="Proteomes" id="UP000184206"/>
    </source>
</evidence>
<dbReference type="Pfam" id="PF09723">
    <property type="entry name" value="Zn_ribbon_8"/>
    <property type="match status" value="1"/>
</dbReference>
<dbReference type="NCBIfam" id="TIGR02605">
    <property type="entry name" value="CxxC_CxxC_SSSS"/>
    <property type="match status" value="1"/>
</dbReference>
<proteinExistence type="predicted"/>
<name>A0A1M7CXI3_9BACL</name>
<sequence length="87" mass="9810">MPKYTFTCTTCGEYDVWKSMSADLANDFCPECGAGTIRKYDGFQVGRMDTKLKKRVEGGMTPKVVKKEALPQSNIKELNANPRPWMV</sequence>
<dbReference type="InterPro" id="IPR036283">
    <property type="entry name" value="NOB1_Zf-like_sf"/>
</dbReference>
<feature type="domain" description="Putative regulatory protein FmdB zinc ribbon" evidence="1">
    <location>
        <begin position="1"/>
        <end position="41"/>
    </location>
</feature>
<protein>
    <submittedName>
        <fullName evidence="2">Putative regulatory protein, FmdB family</fullName>
    </submittedName>
</protein>